<feature type="non-terminal residue" evidence="1">
    <location>
        <position position="150"/>
    </location>
</feature>
<name>E9IJ61_SOLIN</name>
<gene>
    <name evidence="1" type="ORF">SINV_15941</name>
</gene>
<accession>E9IJ61</accession>
<organism>
    <name type="scientific">Solenopsis invicta</name>
    <name type="common">Red imported fire ant</name>
    <name type="synonym">Solenopsis wagneri</name>
    <dbReference type="NCBI Taxonomy" id="13686"/>
    <lineage>
        <taxon>Eukaryota</taxon>
        <taxon>Metazoa</taxon>
        <taxon>Ecdysozoa</taxon>
        <taxon>Arthropoda</taxon>
        <taxon>Hexapoda</taxon>
        <taxon>Insecta</taxon>
        <taxon>Pterygota</taxon>
        <taxon>Neoptera</taxon>
        <taxon>Endopterygota</taxon>
        <taxon>Hymenoptera</taxon>
        <taxon>Apocrita</taxon>
        <taxon>Aculeata</taxon>
        <taxon>Formicoidea</taxon>
        <taxon>Formicidae</taxon>
        <taxon>Myrmicinae</taxon>
        <taxon>Solenopsis</taxon>
    </lineage>
</organism>
<reference evidence="1" key="1">
    <citation type="journal article" date="2011" name="Proc. Natl. Acad. Sci. U.S.A.">
        <title>The genome of the fire ant Solenopsis invicta.</title>
        <authorList>
            <person name="Wurm Y."/>
            <person name="Wang J."/>
            <person name="Riba-Grognuz O."/>
            <person name="Corona M."/>
            <person name="Nygaard S."/>
            <person name="Hunt B.G."/>
            <person name="Ingram K.K."/>
            <person name="Falquet L."/>
            <person name="Nipitwattanaphon M."/>
            <person name="Gotzek D."/>
            <person name="Dijkstra M.B."/>
            <person name="Oettler J."/>
            <person name="Comtesse F."/>
            <person name="Shih C.J."/>
            <person name="Wu W.J."/>
            <person name="Yang C.C."/>
            <person name="Thomas J."/>
            <person name="Beaudoing E."/>
            <person name="Pradervand S."/>
            <person name="Flegel V."/>
            <person name="Cook E.D."/>
            <person name="Fabbretti R."/>
            <person name="Stockinger H."/>
            <person name="Long L."/>
            <person name="Farmerie W.G."/>
            <person name="Oakey J."/>
            <person name="Boomsma J.J."/>
            <person name="Pamilo P."/>
            <person name="Yi S.V."/>
            <person name="Heinze J."/>
            <person name="Goodisman M.A."/>
            <person name="Farinelli L."/>
            <person name="Harshman K."/>
            <person name="Hulo N."/>
            <person name="Cerutti L."/>
            <person name="Xenarios I."/>
            <person name="Shoemaker D."/>
            <person name="Keller L."/>
        </authorList>
    </citation>
    <scope>NUCLEOTIDE SEQUENCE [LARGE SCALE GENOMIC DNA]</scope>
</reference>
<evidence type="ECO:0000313" key="1">
    <source>
        <dbReference type="EMBL" id="EFZ19394.1"/>
    </source>
</evidence>
<sequence length="150" mass="17061">DRDGREGGGIGVYVRDGIETLVLRISSALYCAQTEYLLLRICMTRCRPLLLDSLKNFSVSNRLYIVLYADTHHTLVSYSRIDHCLFSDKNLVKIFQQQPLSFLSNHQLIEVTFDLLNFPKNPLLKWDASFLGHPVLGSRCVSECGQVNIL</sequence>
<protein>
    <submittedName>
        <fullName evidence="1">Uncharacterized protein</fullName>
    </submittedName>
</protein>
<dbReference type="AlphaFoldDB" id="E9IJ61"/>
<feature type="non-terminal residue" evidence="1">
    <location>
        <position position="1"/>
    </location>
</feature>
<proteinExistence type="predicted"/>
<dbReference type="HOGENOM" id="CLU_1745199_0_0_1"/>
<dbReference type="EMBL" id="GL763695">
    <property type="protein sequence ID" value="EFZ19394.1"/>
    <property type="molecule type" value="Genomic_DNA"/>
</dbReference>